<evidence type="ECO:0000256" key="1">
    <source>
        <dbReference type="ARBA" id="ARBA00004370"/>
    </source>
</evidence>
<dbReference type="SUPFAM" id="SSF48264">
    <property type="entry name" value="Cytochrome P450"/>
    <property type="match status" value="1"/>
</dbReference>
<keyword evidence="9 12" id="KW-0503">Monooxygenase</keyword>
<name>A0A328E097_9ASTE</name>
<comment type="caution">
    <text evidence="14">The sequence shown here is derived from an EMBL/GenBank/DDBJ whole genome shotgun (WGS) entry which is preliminary data.</text>
</comment>
<dbReference type="GO" id="GO:0016705">
    <property type="term" value="F:oxidoreductase activity, acting on paired donors, with incorporation or reduction of molecular oxygen"/>
    <property type="evidence" value="ECO:0007669"/>
    <property type="project" value="InterPro"/>
</dbReference>
<dbReference type="Pfam" id="PF00067">
    <property type="entry name" value="p450"/>
    <property type="match status" value="1"/>
</dbReference>
<dbReference type="PANTHER" id="PTHR24282">
    <property type="entry name" value="CYTOCHROME P450 FAMILY MEMBER"/>
    <property type="match status" value="1"/>
</dbReference>
<keyword evidence="5 11" id="KW-0479">Metal-binding</keyword>
<dbReference type="GO" id="GO:0005506">
    <property type="term" value="F:iron ion binding"/>
    <property type="evidence" value="ECO:0007669"/>
    <property type="project" value="InterPro"/>
</dbReference>
<dbReference type="GO" id="GO:0004497">
    <property type="term" value="F:monooxygenase activity"/>
    <property type="evidence" value="ECO:0007669"/>
    <property type="project" value="UniProtKB-KW"/>
</dbReference>
<evidence type="ECO:0000256" key="11">
    <source>
        <dbReference type="PIRSR" id="PIRSR602401-1"/>
    </source>
</evidence>
<dbReference type="PROSITE" id="PS00086">
    <property type="entry name" value="CYTOCHROME_P450"/>
    <property type="match status" value="1"/>
</dbReference>
<dbReference type="EMBL" id="NQVE01000050">
    <property type="protein sequence ID" value="RAL51415.1"/>
    <property type="molecule type" value="Genomic_DNA"/>
</dbReference>
<organism evidence="14 15">
    <name type="scientific">Cuscuta australis</name>
    <dbReference type="NCBI Taxonomy" id="267555"/>
    <lineage>
        <taxon>Eukaryota</taxon>
        <taxon>Viridiplantae</taxon>
        <taxon>Streptophyta</taxon>
        <taxon>Embryophyta</taxon>
        <taxon>Tracheophyta</taxon>
        <taxon>Spermatophyta</taxon>
        <taxon>Magnoliopsida</taxon>
        <taxon>eudicotyledons</taxon>
        <taxon>Gunneridae</taxon>
        <taxon>Pentapetalae</taxon>
        <taxon>asterids</taxon>
        <taxon>lamiids</taxon>
        <taxon>Solanales</taxon>
        <taxon>Convolvulaceae</taxon>
        <taxon>Cuscuteae</taxon>
        <taxon>Cuscuta</taxon>
        <taxon>Cuscuta subgen. Grammica</taxon>
        <taxon>Cuscuta sect. Cleistogrammica</taxon>
    </lineage>
</organism>
<keyword evidence="15" id="KW-1185">Reference proteome</keyword>
<comment type="similarity">
    <text evidence="2 12">Belongs to the cytochrome P450 family.</text>
</comment>
<dbReference type="GO" id="GO:0020037">
    <property type="term" value="F:heme binding"/>
    <property type="evidence" value="ECO:0007669"/>
    <property type="project" value="InterPro"/>
</dbReference>
<dbReference type="PRINTS" id="PR00463">
    <property type="entry name" value="EP450I"/>
</dbReference>
<dbReference type="AlphaFoldDB" id="A0A328E097"/>
<evidence type="ECO:0000256" key="5">
    <source>
        <dbReference type="ARBA" id="ARBA00022723"/>
    </source>
</evidence>
<evidence type="ECO:0000256" key="10">
    <source>
        <dbReference type="ARBA" id="ARBA00023136"/>
    </source>
</evidence>
<keyword evidence="10 13" id="KW-0472">Membrane</keyword>
<keyword evidence="8 11" id="KW-0408">Iron</keyword>
<dbReference type="Proteomes" id="UP000249390">
    <property type="component" value="Unassembled WGS sequence"/>
</dbReference>
<dbReference type="GO" id="GO:0016020">
    <property type="term" value="C:membrane"/>
    <property type="evidence" value="ECO:0007669"/>
    <property type="project" value="UniProtKB-SubCell"/>
</dbReference>
<evidence type="ECO:0000313" key="14">
    <source>
        <dbReference type="EMBL" id="RAL51415.1"/>
    </source>
</evidence>
<keyword evidence="6 13" id="KW-1133">Transmembrane helix</keyword>
<evidence type="ECO:0000256" key="8">
    <source>
        <dbReference type="ARBA" id="ARBA00023004"/>
    </source>
</evidence>
<protein>
    <submittedName>
        <fullName evidence="14">Uncharacterized protein</fullName>
    </submittedName>
</protein>
<feature type="binding site" description="axial binding residue" evidence="11">
    <location>
        <position position="480"/>
    </location>
    <ligand>
        <name>heme</name>
        <dbReference type="ChEBI" id="CHEBI:30413"/>
    </ligand>
    <ligandPart>
        <name>Fe</name>
        <dbReference type="ChEBI" id="CHEBI:18248"/>
    </ligandPart>
</feature>
<dbReference type="PRINTS" id="PR00385">
    <property type="entry name" value="P450"/>
</dbReference>
<evidence type="ECO:0000256" key="2">
    <source>
        <dbReference type="ARBA" id="ARBA00010617"/>
    </source>
</evidence>
<dbReference type="InterPro" id="IPR002401">
    <property type="entry name" value="Cyt_P450_E_grp-I"/>
</dbReference>
<evidence type="ECO:0000256" key="4">
    <source>
        <dbReference type="ARBA" id="ARBA00022692"/>
    </source>
</evidence>
<evidence type="ECO:0000256" key="9">
    <source>
        <dbReference type="ARBA" id="ARBA00023033"/>
    </source>
</evidence>
<reference evidence="14 15" key="1">
    <citation type="submission" date="2018-06" db="EMBL/GenBank/DDBJ databases">
        <title>The Genome of Cuscuta australis (Dodder) Provides Insight into the Evolution of Plant Parasitism.</title>
        <authorList>
            <person name="Liu H."/>
        </authorList>
    </citation>
    <scope>NUCLEOTIDE SEQUENCE [LARGE SCALE GENOMIC DNA]</scope>
    <source>
        <strain evidence="15">cv. Yunnan</strain>
        <tissue evidence="14">Vines</tissue>
    </source>
</reference>
<proteinExistence type="inferred from homology"/>
<accession>A0A328E097</accession>
<evidence type="ECO:0000256" key="13">
    <source>
        <dbReference type="SAM" id="Phobius"/>
    </source>
</evidence>
<evidence type="ECO:0000256" key="6">
    <source>
        <dbReference type="ARBA" id="ARBA00022989"/>
    </source>
</evidence>
<keyword evidence="3 11" id="KW-0349">Heme</keyword>
<gene>
    <name evidence="14" type="ORF">DM860_010917</name>
</gene>
<dbReference type="InterPro" id="IPR036396">
    <property type="entry name" value="Cyt_P450_sf"/>
</dbReference>
<comment type="subcellular location">
    <subcellularLocation>
        <location evidence="1">Membrane</location>
    </subcellularLocation>
</comment>
<keyword evidence="4 13" id="KW-0812">Transmembrane</keyword>
<evidence type="ECO:0000256" key="7">
    <source>
        <dbReference type="ARBA" id="ARBA00023002"/>
    </source>
</evidence>
<dbReference type="Gene3D" id="1.10.630.10">
    <property type="entry name" value="Cytochrome P450"/>
    <property type="match status" value="1"/>
</dbReference>
<evidence type="ECO:0000313" key="15">
    <source>
        <dbReference type="Proteomes" id="UP000249390"/>
    </source>
</evidence>
<feature type="transmembrane region" description="Helical" evidence="13">
    <location>
        <begin position="12"/>
        <end position="33"/>
    </location>
</feature>
<keyword evidence="7 12" id="KW-0560">Oxidoreductase</keyword>
<dbReference type="InterPro" id="IPR050665">
    <property type="entry name" value="Cytochrome_P450_Monooxygen"/>
</dbReference>
<dbReference type="InterPro" id="IPR017972">
    <property type="entry name" value="Cyt_P450_CS"/>
</dbReference>
<evidence type="ECO:0000256" key="3">
    <source>
        <dbReference type="ARBA" id="ARBA00022617"/>
    </source>
</evidence>
<dbReference type="PANTHER" id="PTHR24282:SF15">
    <property type="entry name" value="CYTOCHROME P450, FAMILY 715, SUBFAMILY A, POLYPEPTIDE 1"/>
    <property type="match status" value="1"/>
</dbReference>
<dbReference type="InterPro" id="IPR001128">
    <property type="entry name" value="Cyt_P450"/>
</dbReference>
<evidence type="ECO:0000256" key="12">
    <source>
        <dbReference type="RuleBase" id="RU000461"/>
    </source>
</evidence>
<sequence>MESVNTRQLIQGFSVAIFLFLLWKILYNCYLLPSLAYAKLTKHGFGGPVPCFPFGNLKDMKMEKRNSTREIITIHSSSSSYSSGVGIITHDIHSLVSPYFARWQKLYGKVFIYWLGTEPFLYIANPELLKQISAAVMGKSWGKPTVFKEDREPMFGKGLNMVEGNDWVRHRHIITPAFTPSALKGMTSLMVESAKKTVDRWTTMTECGGVEIDVQGEITSMTAEIIGKASFGITYKEGKHVFEKLRAIHATLFKSTRYVGVPFGNLLSPRKTMEANKLGKEIDDLLIAIIEDRRKRSPSGRDLLSLLLTENEGMMGKTVGKTALTSKELVDECKTFFFGGHETITLALTWTLLVLTLHPEWQRELKEEIKEVIGDDHLCEVDATKLAELKKMELVMSEVLRLYPPSPNAQRQARADIRVDSIVVPRGTNMWVDIVSMHHDKELWGEDANEFKPERFQDDMNGGCKGKAGFLPFGFGGRMCIGRNLATMEYKIVLTLILTRFSFSVSPNYKHSPSIMFSLRPAHGLPLLVSTLQN</sequence>
<comment type="cofactor">
    <cofactor evidence="11">
        <name>heme</name>
        <dbReference type="ChEBI" id="CHEBI:30413"/>
    </cofactor>
</comment>